<feature type="domain" description="Fe-containing alcohol dehydrogenase-like C-terminal" evidence="6">
    <location>
        <begin position="154"/>
        <end position="351"/>
    </location>
</feature>
<comment type="similarity">
    <text evidence="2">Belongs to the iron-containing alcohol dehydrogenase family.</text>
</comment>
<dbReference type="SUPFAM" id="SSF56796">
    <property type="entry name" value="Dehydroquinate synthase-like"/>
    <property type="match status" value="1"/>
</dbReference>
<dbReference type="InterPro" id="IPR001670">
    <property type="entry name" value="ADH_Fe/GldA"/>
</dbReference>
<dbReference type="Gene3D" id="3.40.50.1970">
    <property type="match status" value="1"/>
</dbReference>
<evidence type="ECO:0000256" key="4">
    <source>
        <dbReference type="ARBA" id="ARBA00023027"/>
    </source>
</evidence>
<dbReference type="InterPro" id="IPR039697">
    <property type="entry name" value="Alcohol_dehydrogenase_Fe"/>
</dbReference>
<dbReference type="FunFam" id="3.40.50.1970:FF:000003">
    <property type="entry name" value="Alcohol dehydrogenase, iron-containing"/>
    <property type="match status" value="1"/>
</dbReference>
<evidence type="ECO:0000256" key="2">
    <source>
        <dbReference type="ARBA" id="ARBA00007358"/>
    </source>
</evidence>
<dbReference type="PANTHER" id="PTHR11496">
    <property type="entry name" value="ALCOHOL DEHYDROGENASE"/>
    <property type="match status" value="1"/>
</dbReference>
<dbReference type="Pfam" id="PF00465">
    <property type="entry name" value="Fe-ADH"/>
    <property type="match status" value="1"/>
</dbReference>
<gene>
    <name evidence="7" type="ORF">BGE01nite_51410</name>
</gene>
<evidence type="ECO:0000313" key="8">
    <source>
        <dbReference type="Proteomes" id="UP000321577"/>
    </source>
</evidence>
<dbReference type="InterPro" id="IPR018211">
    <property type="entry name" value="ADH_Fe_CS"/>
</dbReference>
<evidence type="ECO:0000259" key="6">
    <source>
        <dbReference type="Pfam" id="PF25137"/>
    </source>
</evidence>
<keyword evidence="3" id="KW-0560">Oxidoreductase</keyword>
<keyword evidence="8" id="KW-1185">Reference proteome</keyword>
<comment type="cofactor">
    <cofactor evidence="1">
        <name>Fe cation</name>
        <dbReference type="ChEBI" id="CHEBI:24875"/>
    </cofactor>
</comment>
<accession>A0A512MGI1</accession>
<organism evidence="7 8">
    <name type="scientific">Brevifollis gellanilyticus</name>
    <dbReference type="NCBI Taxonomy" id="748831"/>
    <lineage>
        <taxon>Bacteria</taxon>
        <taxon>Pseudomonadati</taxon>
        <taxon>Verrucomicrobiota</taxon>
        <taxon>Verrucomicrobiia</taxon>
        <taxon>Verrucomicrobiales</taxon>
        <taxon>Verrucomicrobiaceae</taxon>
    </lineage>
</organism>
<dbReference type="AlphaFoldDB" id="A0A512MGI1"/>
<dbReference type="EMBL" id="BKAG01000060">
    <property type="protein sequence ID" value="GEP45850.1"/>
    <property type="molecule type" value="Genomic_DNA"/>
</dbReference>
<reference evidence="7 8" key="1">
    <citation type="submission" date="2019-07" db="EMBL/GenBank/DDBJ databases">
        <title>Whole genome shotgun sequence of Brevifollis gellanilyticus NBRC 108608.</title>
        <authorList>
            <person name="Hosoyama A."/>
            <person name="Uohara A."/>
            <person name="Ohji S."/>
            <person name="Ichikawa N."/>
        </authorList>
    </citation>
    <scope>NUCLEOTIDE SEQUENCE [LARGE SCALE GENOMIC DNA]</scope>
    <source>
        <strain evidence="7 8">NBRC 108608</strain>
    </source>
</reference>
<evidence type="ECO:0000259" key="5">
    <source>
        <dbReference type="Pfam" id="PF00465"/>
    </source>
</evidence>
<dbReference type="PANTHER" id="PTHR11496:SF102">
    <property type="entry name" value="ALCOHOL DEHYDROGENASE 4"/>
    <property type="match status" value="1"/>
</dbReference>
<evidence type="ECO:0000313" key="7">
    <source>
        <dbReference type="EMBL" id="GEP45850.1"/>
    </source>
</evidence>
<dbReference type="CDD" id="cd08183">
    <property type="entry name" value="Fe-ADH-like"/>
    <property type="match status" value="1"/>
</dbReference>
<dbReference type="Gene3D" id="1.20.1090.10">
    <property type="entry name" value="Dehydroquinate synthase-like - alpha domain"/>
    <property type="match status" value="1"/>
</dbReference>
<proteinExistence type="inferred from homology"/>
<evidence type="ECO:0000256" key="3">
    <source>
        <dbReference type="ARBA" id="ARBA00023002"/>
    </source>
</evidence>
<dbReference type="PROSITE" id="PS00913">
    <property type="entry name" value="ADH_IRON_1"/>
    <property type="match status" value="1"/>
</dbReference>
<dbReference type="Proteomes" id="UP000321577">
    <property type="component" value="Unassembled WGS sequence"/>
</dbReference>
<dbReference type="Pfam" id="PF25137">
    <property type="entry name" value="ADH_Fe_C"/>
    <property type="match status" value="1"/>
</dbReference>
<sequence>MIVTGAKAERAGKLVGALEAAGLTGEVFSVPGEPTLDDARCGSERAKSLGAEVVIGFGGGSAMDAGKAIAALARQPHDALHYLEVVGQGNALDEPPLPYIAVPTTAGTGAEVTRNAVLASPEKGVKASLRHVSMLPRIALVDPELAVGCPPVVTAASGMDALTQCLEAYVSCRAQPMTDALCVDGIRRASRSLEKAVQDGADLDAREDMALAAMYSGMALANAGLGAVHGFAAPIGGQFQAPHGAVCAILLAPVWAANWAVVNASGNDFQRERFRHAGELLTGRADARAEDVLPVLRGLSGRLQIPGLRSYGIQESDLADIAAKAAKASSMKGNPVSLSEETLVKILSEAM</sequence>
<protein>
    <submittedName>
        <fullName evidence="7">Alcohol dehydrogenase</fullName>
    </submittedName>
</protein>
<evidence type="ECO:0000256" key="1">
    <source>
        <dbReference type="ARBA" id="ARBA00001962"/>
    </source>
</evidence>
<comment type="caution">
    <text evidence="7">The sequence shown here is derived from an EMBL/GenBank/DDBJ whole genome shotgun (WGS) entry which is preliminary data.</text>
</comment>
<dbReference type="GO" id="GO:0004022">
    <property type="term" value="F:alcohol dehydrogenase (NAD+) activity"/>
    <property type="evidence" value="ECO:0007669"/>
    <property type="project" value="TreeGrafter"/>
</dbReference>
<dbReference type="GO" id="GO:0046872">
    <property type="term" value="F:metal ion binding"/>
    <property type="evidence" value="ECO:0007669"/>
    <property type="project" value="InterPro"/>
</dbReference>
<name>A0A512MGI1_9BACT</name>
<feature type="domain" description="Alcohol dehydrogenase iron-type/glycerol dehydrogenase GldA" evidence="5">
    <location>
        <begin position="1"/>
        <end position="143"/>
    </location>
</feature>
<keyword evidence="4" id="KW-0520">NAD</keyword>
<dbReference type="InterPro" id="IPR056798">
    <property type="entry name" value="ADH_Fe_C"/>
</dbReference>